<comment type="caution">
    <text evidence="6">The sequence shown here is derived from an EMBL/GenBank/DDBJ whole genome shotgun (WGS) entry which is preliminary data.</text>
</comment>
<dbReference type="SMART" id="SM00512">
    <property type="entry name" value="Skp1"/>
    <property type="match status" value="1"/>
</dbReference>
<organism evidence="6 7">
    <name type="scientific">Cynara cardunculus var. scolymus</name>
    <name type="common">Globe artichoke</name>
    <name type="synonym">Cynara scolymus</name>
    <dbReference type="NCBI Taxonomy" id="59895"/>
    <lineage>
        <taxon>Eukaryota</taxon>
        <taxon>Viridiplantae</taxon>
        <taxon>Streptophyta</taxon>
        <taxon>Embryophyta</taxon>
        <taxon>Tracheophyta</taxon>
        <taxon>Spermatophyta</taxon>
        <taxon>Magnoliopsida</taxon>
        <taxon>eudicotyledons</taxon>
        <taxon>Gunneridae</taxon>
        <taxon>Pentapetalae</taxon>
        <taxon>asterids</taxon>
        <taxon>campanulids</taxon>
        <taxon>Asterales</taxon>
        <taxon>Asteraceae</taxon>
        <taxon>Carduoideae</taxon>
        <taxon>Cardueae</taxon>
        <taxon>Carduinae</taxon>
        <taxon>Cynara</taxon>
    </lineage>
</organism>
<dbReference type="OMA" id="MICRERH"/>
<dbReference type="GO" id="GO:0006511">
    <property type="term" value="P:ubiquitin-dependent protein catabolic process"/>
    <property type="evidence" value="ECO:0007669"/>
    <property type="project" value="InterPro"/>
</dbReference>
<sequence>MSGSDISKRQMKKSYIWLQTSDGSIEQVEQDMILFSSFIHHMMHAGMGSSKTRPIALPSSVTPIILGVILGYFRFHRLPGRSDLERKFFDEKFFRMETRRLYELTASAYTLQMAPLVELCCDALARQIEGKSIEEIRQALGLPDDTTEEERWKTIKIAPNDPQVRLLNKLHAKKMKEKEKDEAPHADHRSIDELLSFINGENGGMKPVEMQLTGLALGVLQSSMLLNV</sequence>
<dbReference type="EMBL" id="LEKV01005075">
    <property type="protein sequence ID" value="KVH91132.1"/>
    <property type="molecule type" value="Genomic_DNA"/>
</dbReference>
<dbReference type="SUPFAM" id="SSF81382">
    <property type="entry name" value="Skp1 dimerisation domain-like"/>
    <property type="match status" value="1"/>
</dbReference>
<dbReference type="Gramene" id="KVH91132">
    <property type="protein sequence ID" value="KVH91132"/>
    <property type="gene ID" value="Ccrd_006853"/>
</dbReference>
<reference evidence="6 7" key="1">
    <citation type="journal article" date="2016" name="Sci. Rep.">
        <title>The genome sequence of the outbreeding globe artichoke constructed de novo incorporating a phase-aware low-pass sequencing strategy of F1 progeny.</title>
        <authorList>
            <person name="Scaglione D."/>
            <person name="Reyes-Chin-Wo S."/>
            <person name="Acquadro A."/>
            <person name="Froenicke L."/>
            <person name="Portis E."/>
            <person name="Beitel C."/>
            <person name="Tirone M."/>
            <person name="Mauro R."/>
            <person name="Lo Monaco A."/>
            <person name="Mauromicale G."/>
            <person name="Faccioli P."/>
            <person name="Cattivelli L."/>
            <person name="Rieseberg L."/>
            <person name="Michelmore R."/>
            <person name="Lanteri S."/>
        </authorList>
    </citation>
    <scope>NUCLEOTIDE SEQUENCE [LARGE SCALE GENOMIC DNA]</scope>
    <source>
        <strain evidence="6">2C</strain>
    </source>
</reference>
<comment type="pathway">
    <text evidence="1">Protein modification; protein ubiquitination.</text>
</comment>
<dbReference type="InterPro" id="IPR001232">
    <property type="entry name" value="SKP1-like"/>
</dbReference>
<dbReference type="GO" id="GO:0009867">
    <property type="term" value="P:jasmonic acid mediated signaling pathway"/>
    <property type="evidence" value="ECO:0007669"/>
    <property type="project" value="UniProtKB-ARBA"/>
</dbReference>
<dbReference type="STRING" id="59895.A0A118JU85"/>
<dbReference type="Proteomes" id="UP000243975">
    <property type="component" value="Unassembled WGS sequence"/>
</dbReference>
<evidence type="ECO:0000256" key="1">
    <source>
        <dbReference type="ARBA" id="ARBA00004906"/>
    </source>
</evidence>
<dbReference type="Pfam" id="PF03931">
    <property type="entry name" value="Skp1_POZ"/>
    <property type="match status" value="1"/>
</dbReference>
<dbReference type="Gene3D" id="3.30.710.10">
    <property type="entry name" value="Potassium Channel Kv1.1, Chain A"/>
    <property type="match status" value="1"/>
</dbReference>
<dbReference type="UniPathway" id="UPA00143"/>
<evidence type="ECO:0000313" key="7">
    <source>
        <dbReference type="Proteomes" id="UP000243975"/>
    </source>
</evidence>
<dbReference type="InterPro" id="IPR016072">
    <property type="entry name" value="Skp1_comp_dimer"/>
</dbReference>
<comment type="similarity">
    <text evidence="2">Belongs to the SKP1 family.</text>
</comment>
<dbReference type="GO" id="GO:0016567">
    <property type="term" value="P:protein ubiquitination"/>
    <property type="evidence" value="ECO:0007669"/>
    <property type="project" value="UniProtKB-UniPathway"/>
</dbReference>
<feature type="domain" description="SKP1 component dimerisation" evidence="4">
    <location>
        <begin position="115"/>
        <end position="150"/>
    </location>
</feature>
<keyword evidence="7" id="KW-1185">Reference proteome</keyword>
<gene>
    <name evidence="6" type="ORF">Ccrd_006853</name>
</gene>
<keyword evidence="3" id="KW-0833">Ubl conjugation pathway</keyword>
<evidence type="ECO:0000256" key="2">
    <source>
        <dbReference type="ARBA" id="ARBA00009993"/>
    </source>
</evidence>
<dbReference type="InterPro" id="IPR016897">
    <property type="entry name" value="SKP1"/>
</dbReference>
<protein>
    <submittedName>
        <fullName evidence="6">BTB/POZ fold</fullName>
    </submittedName>
</protein>
<accession>A0A118JU85</accession>
<evidence type="ECO:0000256" key="3">
    <source>
        <dbReference type="ARBA" id="ARBA00022786"/>
    </source>
</evidence>
<dbReference type="AlphaFoldDB" id="A0A118JU85"/>
<dbReference type="PANTHER" id="PTHR11165">
    <property type="entry name" value="SKP1"/>
    <property type="match status" value="1"/>
</dbReference>
<evidence type="ECO:0000259" key="4">
    <source>
        <dbReference type="Pfam" id="PF01466"/>
    </source>
</evidence>
<proteinExistence type="inferred from homology"/>
<dbReference type="SUPFAM" id="SSF54695">
    <property type="entry name" value="POZ domain"/>
    <property type="match status" value="1"/>
</dbReference>
<feature type="domain" description="SKP1 component POZ" evidence="5">
    <location>
        <begin position="16"/>
        <end position="77"/>
    </location>
</feature>
<dbReference type="Pfam" id="PF01466">
    <property type="entry name" value="Skp1"/>
    <property type="match status" value="1"/>
</dbReference>
<dbReference type="InterPro" id="IPR036296">
    <property type="entry name" value="SKP1-like_dim_sf"/>
</dbReference>
<evidence type="ECO:0000259" key="5">
    <source>
        <dbReference type="Pfam" id="PF03931"/>
    </source>
</evidence>
<name>A0A118JU85_CYNCS</name>
<evidence type="ECO:0000313" key="6">
    <source>
        <dbReference type="EMBL" id="KVH91132.1"/>
    </source>
</evidence>
<dbReference type="InterPro" id="IPR016073">
    <property type="entry name" value="Skp1_comp_POZ"/>
</dbReference>
<dbReference type="InterPro" id="IPR011333">
    <property type="entry name" value="SKP1/BTB/POZ_sf"/>
</dbReference>